<organism evidence="1">
    <name type="scientific">Tanacetum cinerariifolium</name>
    <name type="common">Dalmatian daisy</name>
    <name type="synonym">Chrysanthemum cinerariifolium</name>
    <dbReference type="NCBI Taxonomy" id="118510"/>
    <lineage>
        <taxon>Eukaryota</taxon>
        <taxon>Viridiplantae</taxon>
        <taxon>Streptophyta</taxon>
        <taxon>Embryophyta</taxon>
        <taxon>Tracheophyta</taxon>
        <taxon>Spermatophyta</taxon>
        <taxon>Magnoliopsida</taxon>
        <taxon>eudicotyledons</taxon>
        <taxon>Gunneridae</taxon>
        <taxon>Pentapetalae</taxon>
        <taxon>asterids</taxon>
        <taxon>campanulids</taxon>
        <taxon>Asterales</taxon>
        <taxon>Asteraceae</taxon>
        <taxon>Asteroideae</taxon>
        <taxon>Anthemideae</taxon>
        <taxon>Anthemidinae</taxon>
        <taxon>Tanacetum</taxon>
    </lineage>
</organism>
<evidence type="ECO:0000313" key="1">
    <source>
        <dbReference type="EMBL" id="GFD58610.1"/>
    </source>
</evidence>
<name>A0A699XJS9_TANCI</name>
<dbReference type="AlphaFoldDB" id="A0A699XJS9"/>
<proteinExistence type="predicted"/>
<comment type="caution">
    <text evidence="1">The sequence shown here is derived from an EMBL/GenBank/DDBJ whole genome shotgun (WGS) entry which is preliminary data.</text>
</comment>
<dbReference type="EMBL" id="BKCJ011855085">
    <property type="protein sequence ID" value="GFD58610.1"/>
    <property type="molecule type" value="Genomic_DNA"/>
</dbReference>
<reference evidence="1" key="1">
    <citation type="journal article" date="2019" name="Sci. Rep.">
        <title>Draft genome of Tanacetum cinerariifolium, the natural source of mosquito coil.</title>
        <authorList>
            <person name="Yamashiro T."/>
            <person name="Shiraishi A."/>
            <person name="Satake H."/>
            <person name="Nakayama K."/>
        </authorList>
    </citation>
    <scope>NUCLEOTIDE SEQUENCE</scope>
</reference>
<feature type="non-terminal residue" evidence="1">
    <location>
        <position position="1"/>
    </location>
</feature>
<accession>A0A699XJS9</accession>
<gene>
    <name evidence="1" type="ORF">Tci_930579</name>
</gene>
<feature type="non-terminal residue" evidence="1">
    <location>
        <position position="85"/>
    </location>
</feature>
<sequence>EIAEPVDEAEEQVVALVVGMEEDLDALFGKDDNSEDFDKEEVWEVSEEWLMVPVTPPPVPAMQPPSVYEVGGPSMWLLRDRPFLT</sequence>
<protein>
    <submittedName>
        <fullName evidence="1">Uncharacterized protein</fullName>
    </submittedName>
</protein>